<dbReference type="AlphaFoldDB" id="A0A5Q8BMF5"/>
<sequence length="179" mass="20915">MNNEQIILGLLYKHSRTGYELNEVFKNIFSHFYDASFGMIYPTLRRLEKNGLVSKKMVVQSGRPNKNQYAITEEGKRVFEDSLDASVVPDTRHSDFLMRLYFGEYESDAALQAMIQHQIEWLKTQIDKLQLRLKEWPNMTKTQHLSFSIGIAEYESQIETLEGYLQTDATLKINDSKKH</sequence>
<proteinExistence type="predicted"/>
<dbReference type="RefSeq" id="WP_012492001.1">
    <property type="nucleotide sequence ID" value="NC_010999.1"/>
</dbReference>
<dbReference type="InterPro" id="IPR036388">
    <property type="entry name" value="WH-like_DNA-bd_sf"/>
</dbReference>
<gene>
    <name evidence="3" type="ORF">C0Q90_05545</name>
</gene>
<dbReference type="Gene3D" id="6.10.140.1570">
    <property type="match status" value="1"/>
</dbReference>
<dbReference type="Pfam" id="PF10400">
    <property type="entry name" value="Vir_act_alpha_C"/>
    <property type="match status" value="1"/>
</dbReference>
<accession>K0NAQ3</accession>
<protein>
    <submittedName>
        <fullName evidence="3">PadR family transcriptional regulator</fullName>
    </submittedName>
</protein>
<accession>A0A5Q8BMF5</accession>
<dbReference type="PANTHER" id="PTHR43252">
    <property type="entry name" value="TRANSCRIPTIONAL REGULATOR YQJI"/>
    <property type="match status" value="1"/>
</dbReference>
<dbReference type="KEGG" id="lce:LC2W_2701"/>
<evidence type="ECO:0000259" key="1">
    <source>
        <dbReference type="Pfam" id="PF03551"/>
    </source>
</evidence>
<dbReference type="InterPro" id="IPR018309">
    <property type="entry name" value="Tscrpt_reg_PadR_C"/>
</dbReference>
<feature type="domain" description="Transcription regulator PadR N-terminal" evidence="1">
    <location>
        <begin position="7"/>
        <end position="80"/>
    </location>
</feature>
<dbReference type="EMBL" id="PKQJ01000004">
    <property type="protein sequence ID" value="PLC46959.1"/>
    <property type="molecule type" value="Genomic_DNA"/>
</dbReference>
<comment type="caution">
    <text evidence="3">The sequence shown here is derived from an EMBL/GenBank/DDBJ whole genome shotgun (WGS) entry which is preliminary data.</text>
</comment>
<evidence type="ECO:0000313" key="4">
    <source>
        <dbReference type="Proteomes" id="UP000234512"/>
    </source>
</evidence>
<evidence type="ECO:0000259" key="2">
    <source>
        <dbReference type="Pfam" id="PF10400"/>
    </source>
</evidence>
<organism evidence="3 4">
    <name type="scientific">Lacticaseibacillus paracasei</name>
    <name type="common">Lactobacillus paracasei</name>
    <dbReference type="NCBI Taxonomy" id="1597"/>
    <lineage>
        <taxon>Bacteria</taxon>
        <taxon>Bacillati</taxon>
        <taxon>Bacillota</taxon>
        <taxon>Bacilli</taxon>
        <taxon>Lactobacillales</taxon>
        <taxon>Lactobacillaceae</taxon>
        <taxon>Lacticaseibacillus</taxon>
    </lineage>
</organism>
<dbReference type="PANTHER" id="PTHR43252:SF6">
    <property type="entry name" value="NEGATIVE TRANSCRIPTION REGULATOR PADR"/>
    <property type="match status" value="1"/>
</dbReference>
<dbReference type="KEGG" id="lcs:LCBD_2726"/>
<evidence type="ECO:0000313" key="3">
    <source>
        <dbReference type="EMBL" id="PLC46959.1"/>
    </source>
</evidence>
<dbReference type="InterPro" id="IPR036390">
    <property type="entry name" value="WH_DNA-bd_sf"/>
</dbReference>
<dbReference type="SUPFAM" id="SSF46785">
    <property type="entry name" value="Winged helix' DNA-binding domain"/>
    <property type="match status" value="1"/>
</dbReference>
<dbReference type="Pfam" id="PF03551">
    <property type="entry name" value="PadR"/>
    <property type="match status" value="1"/>
</dbReference>
<dbReference type="Proteomes" id="UP000234512">
    <property type="component" value="Unassembled WGS sequence"/>
</dbReference>
<feature type="domain" description="Transcription regulator PadR C-terminal" evidence="2">
    <location>
        <begin position="94"/>
        <end position="159"/>
    </location>
</feature>
<name>A0A5Q8BMF5_LACPA</name>
<dbReference type="Gene3D" id="1.10.10.10">
    <property type="entry name" value="Winged helix-like DNA-binding domain superfamily/Winged helix DNA-binding domain"/>
    <property type="match status" value="1"/>
</dbReference>
<dbReference type="InterPro" id="IPR005149">
    <property type="entry name" value="Tscrpt_reg_PadR_N"/>
</dbReference>
<reference evidence="3 4" key="1">
    <citation type="journal article" date="2018" name="Genome Announc.">
        <title>Draft Genome Sequence of Lactobacillus paracasei DUP 13076, Which Exhibits Potent Antipathogenic Effects against Salmonella enterica Serovars Enteritidis, Typhimurium, and Heidelberg.</title>
        <authorList>
            <person name="Muyyarikkandy M.S."/>
            <person name="Alqahtani F.H."/>
            <person name="Mandoiu I."/>
            <person name="Amalaradjou M.A."/>
        </authorList>
    </citation>
    <scope>NUCLEOTIDE SEQUENCE [LARGE SCALE GENOMIC DNA]</scope>
    <source>
        <strain evidence="3 4">DUP 13076</strain>
    </source>
</reference>